<proteinExistence type="predicted"/>
<dbReference type="SMART" id="SM00342">
    <property type="entry name" value="HTH_ARAC"/>
    <property type="match status" value="1"/>
</dbReference>
<dbReference type="GO" id="GO:0003700">
    <property type="term" value="F:DNA-binding transcription factor activity"/>
    <property type="evidence" value="ECO:0007669"/>
    <property type="project" value="InterPro"/>
</dbReference>
<dbReference type="InterPro" id="IPR018060">
    <property type="entry name" value="HTH_AraC"/>
</dbReference>
<accession>A0A9D1ZK51</accession>
<dbReference type="PANTHER" id="PTHR43280">
    <property type="entry name" value="ARAC-FAMILY TRANSCRIPTIONAL REGULATOR"/>
    <property type="match status" value="1"/>
</dbReference>
<feature type="domain" description="HTH araC/xylS-type" evidence="4">
    <location>
        <begin position="179"/>
        <end position="277"/>
    </location>
</feature>
<dbReference type="Proteomes" id="UP000886851">
    <property type="component" value="Unassembled WGS sequence"/>
</dbReference>
<evidence type="ECO:0000256" key="3">
    <source>
        <dbReference type="ARBA" id="ARBA00023163"/>
    </source>
</evidence>
<keyword evidence="3" id="KW-0804">Transcription</keyword>
<dbReference type="AlphaFoldDB" id="A0A9D1ZK51"/>
<dbReference type="GO" id="GO:0043565">
    <property type="term" value="F:sequence-specific DNA binding"/>
    <property type="evidence" value="ECO:0007669"/>
    <property type="project" value="InterPro"/>
</dbReference>
<dbReference type="Pfam" id="PF12833">
    <property type="entry name" value="HTH_18"/>
    <property type="match status" value="1"/>
</dbReference>
<dbReference type="SUPFAM" id="SSF46689">
    <property type="entry name" value="Homeodomain-like"/>
    <property type="match status" value="1"/>
</dbReference>
<dbReference type="PRINTS" id="PR00032">
    <property type="entry name" value="HTHARAC"/>
</dbReference>
<dbReference type="InterPro" id="IPR009057">
    <property type="entry name" value="Homeodomain-like_sf"/>
</dbReference>
<reference evidence="5" key="1">
    <citation type="journal article" date="2021" name="PeerJ">
        <title>Extensive microbial diversity within the chicken gut microbiome revealed by metagenomics and culture.</title>
        <authorList>
            <person name="Gilroy R."/>
            <person name="Ravi A."/>
            <person name="Getino M."/>
            <person name="Pursley I."/>
            <person name="Horton D.L."/>
            <person name="Alikhan N.F."/>
            <person name="Baker D."/>
            <person name="Gharbi K."/>
            <person name="Hall N."/>
            <person name="Watson M."/>
            <person name="Adriaenssens E.M."/>
            <person name="Foster-Nyarko E."/>
            <person name="Jarju S."/>
            <person name="Secka A."/>
            <person name="Antonio M."/>
            <person name="Oren A."/>
            <person name="Chaudhuri R.R."/>
            <person name="La Ragione R."/>
            <person name="Hildebrand F."/>
            <person name="Pallen M.J."/>
        </authorList>
    </citation>
    <scope>NUCLEOTIDE SEQUENCE</scope>
    <source>
        <strain evidence="5">Gambia2-208</strain>
    </source>
</reference>
<evidence type="ECO:0000313" key="5">
    <source>
        <dbReference type="EMBL" id="HIY87602.1"/>
    </source>
</evidence>
<dbReference type="PANTHER" id="PTHR43280:SF32">
    <property type="entry name" value="TRANSCRIPTIONAL REGULATORY PROTEIN"/>
    <property type="match status" value="1"/>
</dbReference>
<dbReference type="PROSITE" id="PS01124">
    <property type="entry name" value="HTH_ARAC_FAMILY_2"/>
    <property type="match status" value="1"/>
</dbReference>
<comment type="caution">
    <text evidence="5">The sequence shown here is derived from an EMBL/GenBank/DDBJ whole genome shotgun (WGS) entry which is preliminary data.</text>
</comment>
<evidence type="ECO:0000256" key="1">
    <source>
        <dbReference type="ARBA" id="ARBA00023015"/>
    </source>
</evidence>
<evidence type="ECO:0000313" key="6">
    <source>
        <dbReference type="Proteomes" id="UP000886851"/>
    </source>
</evidence>
<dbReference type="Gene3D" id="1.10.10.60">
    <property type="entry name" value="Homeodomain-like"/>
    <property type="match status" value="1"/>
</dbReference>
<reference evidence="5" key="2">
    <citation type="submission" date="2021-04" db="EMBL/GenBank/DDBJ databases">
        <authorList>
            <person name="Gilroy R."/>
        </authorList>
    </citation>
    <scope>NUCLEOTIDE SEQUENCE</scope>
    <source>
        <strain evidence="5">Gambia2-208</strain>
    </source>
</reference>
<dbReference type="InterPro" id="IPR020449">
    <property type="entry name" value="Tscrpt_reg_AraC-type_HTH"/>
</dbReference>
<keyword evidence="1" id="KW-0805">Transcription regulation</keyword>
<gene>
    <name evidence="5" type="ORF">H9824_02715</name>
</gene>
<keyword evidence="2" id="KW-0238">DNA-binding</keyword>
<sequence length="279" mass="32953">MSLLQLPDNEPFAIGIDVPVQSPSLSLQRLEHFTLLFVRQGTAQVELDFRTYTLEPGRHIGLAANLYFQCLSVSPDFTVSYLTYHRDIWLEVTRPFNPSFFAFLNRYPLSPALPEERVEGNHRMMQLVYRIYKEKEHTFRLPIFKNCLQSFLMDIYDKTKAQFLHHRSGNTTRQEELLERFIHLVFQHSSTRRDVQFYADQLCITTRYLSSVIQDLTGHTPKELIDTRCIQEIKMLLRTTDLTMQEIALRLDFPDQSFFSRYFKKNTGITPAEYRTARH</sequence>
<evidence type="ECO:0000259" key="4">
    <source>
        <dbReference type="PROSITE" id="PS01124"/>
    </source>
</evidence>
<evidence type="ECO:0000256" key="2">
    <source>
        <dbReference type="ARBA" id="ARBA00023125"/>
    </source>
</evidence>
<protein>
    <submittedName>
        <fullName evidence="5">Helix-turn-helix domain-containing protein</fullName>
    </submittedName>
</protein>
<name>A0A9D1ZK51_9BACE</name>
<organism evidence="5 6">
    <name type="scientific">Candidatus Bacteroides pullicola</name>
    <dbReference type="NCBI Taxonomy" id="2838475"/>
    <lineage>
        <taxon>Bacteria</taxon>
        <taxon>Pseudomonadati</taxon>
        <taxon>Bacteroidota</taxon>
        <taxon>Bacteroidia</taxon>
        <taxon>Bacteroidales</taxon>
        <taxon>Bacteroidaceae</taxon>
        <taxon>Bacteroides</taxon>
    </lineage>
</organism>
<dbReference type="EMBL" id="DXCV01000024">
    <property type="protein sequence ID" value="HIY87602.1"/>
    <property type="molecule type" value="Genomic_DNA"/>
</dbReference>